<dbReference type="EC" id="3.2.1.86" evidence="8"/>
<keyword evidence="5 10" id="KW-0464">Manganese</keyword>
<evidence type="ECO:0000256" key="11">
    <source>
        <dbReference type="PIRSR" id="PIRSR601088-4"/>
    </source>
</evidence>
<keyword evidence="7 12" id="KW-0326">Glycosidase</keyword>
<evidence type="ECO:0000256" key="3">
    <source>
        <dbReference type="ARBA" id="ARBA00022801"/>
    </source>
</evidence>
<reference evidence="14 15" key="1">
    <citation type="submission" date="2024-02" db="EMBL/GenBank/DDBJ databases">
        <title>Complete sequences of two Paenibacillus sp. strains and one Lysinibacillus strain isolated from the environment on STAA medium highlight biotechnological potential.</title>
        <authorList>
            <person name="Attere S.A."/>
            <person name="Piche L.C."/>
            <person name="Intertaglia L."/>
            <person name="Lami R."/>
            <person name="Charette S.J."/>
            <person name="Vincent A.T."/>
        </authorList>
    </citation>
    <scope>NUCLEOTIDE SEQUENCE [LARGE SCALE GENOMIC DNA]</scope>
    <source>
        <strain evidence="14 15">Y5S-7</strain>
    </source>
</reference>
<evidence type="ECO:0000256" key="7">
    <source>
        <dbReference type="ARBA" id="ARBA00023295"/>
    </source>
</evidence>
<organism evidence="14 15">
    <name type="scientific">Paenibacillus amylolyticus</name>
    <dbReference type="NCBI Taxonomy" id="1451"/>
    <lineage>
        <taxon>Bacteria</taxon>
        <taxon>Bacillati</taxon>
        <taxon>Bacillota</taxon>
        <taxon>Bacilli</taxon>
        <taxon>Bacillales</taxon>
        <taxon>Paenibacillaceae</taxon>
        <taxon>Paenibacillus</taxon>
    </lineage>
</organism>
<feature type="domain" description="Glycosyl hydrolase family 4 C-terminal" evidence="13">
    <location>
        <begin position="197"/>
        <end position="414"/>
    </location>
</feature>
<dbReference type="Gene3D" id="3.40.50.720">
    <property type="entry name" value="NAD(P)-binding Rossmann-like Domain"/>
    <property type="match status" value="1"/>
</dbReference>
<feature type="binding site" evidence="10">
    <location>
        <position position="202"/>
    </location>
    <ligand>
        <name>Mn(2+)</name>
        <dbReference type="ChEBI" id="CHEBI:29035"/>
    </ligand>
</feature>
<dbReference type="GO" id="GO:0008706">
    <property type="term" value="F:6-phospho-beta-glucosidase activity"/>
    <property type="evidence" value="ECO:0007669"/>
    <property type="project" value="UniProtKB-EC"/>
</dbReference>
<keyword evidence="6" id="KW-0119">Carbohydrate metabolism</keyword>
<feature type="site" description="Increases basicity of active site Tyr" evidence="11">
    <location>
        <position position="112"/>
    </location>
</feature>
<evidence type="ECO:0000256" key="10">
    <source>
        <dbReference type="PIRSR" id="PIRSR601088-3"/>
    </source>
</evidence>
<dbReference type="Proteomes" id="UP001364764">
    <property type="component" value="Chromosome"/>
</dbReference>
<feature type="binding site" evidence="9">
    <location>
        <position position="96"/>
    </location>
    <ligand>
        <name>substrate</name>
    </ligand>
</feature>
<dbReference type="RefSeq" id="WP_076253107.1">
    <property type="nucleotide sequence ID" value="NZ_CP145892.1"/>
</dbReference>
<dbReference type="PROSITE" id="PS01324">
    <property type="entry name" value="GLYCOSYL_HYDROL_F4"/>
    <property type="match status" value="1"/>
</dbReference>
<protein>
    <recommendedName>
        <fullName evidence="8">6-phospho-beta-glucosidase</fullName>
        <ecNumber evidence="8">3.2.1.86</ecNumber>
    </recommendedName>
</protein>
<dbReference type="CDD" id="cd05296">
    <property type="entry name" value="GH4_P_beta_glucosidase"/>
    <property type="match status" value="1"/>
</dbReference>
<proteinExistence type="inferred from homology"/>
<dbReference type="SUPFAM" id="SSF56327">
    <property type="entry name" value="LDH C-terminal domain-like"/>
    <property type="match status" value="1"/>
</dbReference>
<dbReference type="EMBL" id="CP145892">
    <property type="protein sequence ID" value="WWP17941.1"/>
    <property type="molecule type" value="Genomic_DNA"/>
</dbReference>
<dbReference type="GO" id="GO:0046872">
    <property type="term" value="F:metal ion binding"/>
    <property type="evidence" value="ECO:0007669"/>
    <property type="project" value="UniProtKB-KW"/>
</dbReference>
<dbReference type="GeneID" id="93476906"/>
<keyword evidence="10" id="KW-0533">Nickel</keyword>
<dbReference type="InterPro" id="IPR019802">
    <property type="entry name" value="GlycHydrolase_4_CS"/>
</dbReference>
<evidence type="ECO:0000256" key="5">
    <source>
        <dbReference type="ARBA" id="ARBA00023211"/>
    </source>
</evidence>
<keyword evidence="10" id="KW-0408">Iron</keyword>
<dbReference type="PANTHER" id="PTHR32092">
    <property type="entry name" value="6-PHOSPHO-BETA-GLUCOSIDASE-RELATED"/>
    <property type="match status" value="1"/>
</dbReference>
<sequence>MKKGLKIVTIGGGSSYTPELIEGFIKRHHELPIRELWLVDIEAGREKLEIVGAMAKRMVKAAGIDCDIHLTLNRREALADADFVTTQFRVGLLEARIKDETIPISHGMIGQETNGAGGMFKAFRTIPVVLGIVEDMKELCPDAWLINFTNPAGMVTEAVLQYGKWEKVIGLCNVPIISSKNEAAVLEKNEEELFFKFAGINHLHWHKIYDRDGKELTKQAIEKLYGPDAEPEKMVENIKSMRFLYEQILQLGMLPCPYHRYYYMTDSMLEEEVEAVNGEGTRGQVVKRLEESLFELYKDPNLNYKPKELEKRGGAYYSDAACEVINSVYNNKGTHMVVNTQNRGAISDLPYNSAIEVTSIITAHGAEPVHFGAFPSAQKGLLQVMKAMEELTIEAAVTGDYATALQAFTLNPLVTSGDIAKVVLDEMLEAHKEHLPQFHK</sequence>
<evidence type="ECO:0000259" key="13">
    <source>
        <dbReference type="Pfam" id="PF11975"/>
    </source>
</evidence>
<keyword evidence="2 10" id="KW-0479">Metal-binding</keyword>
<gene>
    <name evidence="14" type="ORF">V6668_15535</name>
</gene>
<dbReference type="PANTHER" id="PTHR32092:SF5">
    <property type="entry name" value="6-PHOSPHO-BETA-GLUCOSIDASE"/>
    <property type="match status" value="1"/>
</dbReference>
<evidence type="ECO:0000256" key="9">
    <source>
        <dbReference type="PIRSR" id="PIRSR601088-2"/>
    </source>
</evidence>
<evidence type="ECO:0000313" key="15">
    <source>
        <dbReference type="Proteomes" id="UP001364764"/>
    </source>
</evidence>
<dbReference type="Pfam" id="PF02056">
    <property type="entry name" value="Glyco_hydro_4"/>
    <property type="match status" value="1"/>
</dbReference>
<dbReference type="PRINTS" id="PR00732">
    <property type="entry name" value="GLHYDRLASE4"/>
</dbReference>
<evidence type="ECO:0000256" key="6">
    <source>
        <dbReference type="ARBA" id="ARBA00023277"/>
    </source>
</evidence>
<dbReference type="AlphaFoldDB" id="A0ABD8AK13"/>
<keyword evidence="4 12" id="KW-0520">NAD</keyword>
<name>A0ABD8AK13_PAEAM</name>
<dbReference type="Pfam" id="PF11975">
    <property type="entry name" value="Glyco_hydro_4C"/>
    <property type="match status" value="1"/>
</dbReference>
<evidence type="ECO:0000256" key="8">
    <source>
        <dbReference type="ARBA" id="ARBA00066487"/>
    </source>
</evidence>
<dbReference type="FunFam" id="3.40.50.720:FF:000163">
    <property type="entry name" value="6-phospho-beta-glucosidase"/>
    <property type="match status" value="1"/>
</dbReference>
<evidence type="ECO:0000256" key="1">
    <source>
        <dbReference type="ARBA" id="ARBA00010141"/>
    </source>
</evidence>
<evidence type="ECO:0000256" key="2">
    <source>
        <dbReference type="ARBA" id="ARBA00022723"/>
    </source>
</evidence>
<dbReference type="InterPro" id="IPR015955">
    <property type="entry name" value="Lactate_DH/Glyco_Ohase_4_C"/>
</dbReference>
<comment type="cofactor">
    <cofactor evidence="12">
        <name>NAD(+)</name>
        <dbReference type="ChEBI" id="CHEBI:57540"/>
    </cofactor>
    <text evidence="12">Binds 1 NAD(+) per subunit.</text>
</comment>
<evidence type="ECO:0000256" key="12">
    <source>
        <dbReference type="RuleBase" id="RU361152"/>
    </source>
</evidence>
<dbReference type="InterPro" id="IPR001088">
    <property type="entry name" value="Glyco_hydro_4"/>
</dbReference>
<dbReference type="InterPro" id="IPR022616">
    <property type="entry name" value="Glyco_hydro_4_C"/>
</dbReference>
<dbReference type="Gene3D" id="3.90.110.10">
    <property type="entry name" value="Lactate dehydrogenase/glycoside hydrolase, family 4, C-terminal"/>
    <property type="match status" value="1"/>
</dbReference>
<comment type="similarity">
    <text evidence="1 12">Belongs to the glycosyl hydrolase 4 family.</text>
</comment>
<dbReference type="InterPro" id="IPR036291">
    <property type="entry name" value="NAD(P)-bd_dom_sf"/>
</dbReference>
<keyword evidence="3 12" id="KW-0378">Hydrolase</keyword>
<dbReference type="SUPFAM" id="SSF51735">
    <property type="entry name" value="NAD(P)-binding Rossmann-fold domains"/>
    <property type="match status" value="1"/>
</dbReference>
<feature type="binding site" evidence="9">
    <location>
        <position position="150"/>
    </location>
    <ligand>
        <name>substrate</name>
    </ligand>
</feature>
<accession>A0ABD8AK13</accession>
<keyword evidence="10" id="KW-0170">Cobalt</keyword>
<feature type="binding site" evidence="10">
    <location>
        <position position="172"/>
    </location>
    <ligand>
        <name>Mn(2+)</name>
        <dbReference type="ChEBI" id="CHEBI:29035"/>
    </ligand>
</feature>
<evidence type="ECO:0000313" key="14">
    <source>
        <dbReference type="EMBL" id="WWP17941.1"/>
    </source>
</evidence>
<evidence type="ECO:0000256" key="4">
    <source>
        <dbReference type="ARBA" id="ARBA00023027"/>
    </source>
</evidence>